<proteinExistence type="predicted"/>
<evidence type="ECO:0000256" key="1">
    <source>
        <dbReference type="SAM" id="Coils"/>
    </source>
</evidence>
<protein>
    <submittedName>
        <fullName evidence="3">Uncharacterized protein</fullName>
    </submittedName>
</protein>
<gene>
    <name evidence="3" type="ORF">ERUC_LOCUS10022</name>
</gene>
<evidence type="ECO:0000256" key="2">
    <source>
        <dbReference type="SAM" id="MobiDB-lite"/>
    </source>
</evidence>
<feature type="compositionally biased region" description="Basic and acidic residues" evidence="2">
    <location>
        <begin position="98"/>
        <end position="110"/>
    </location>
</feature>
<feature type="region of interest" description="Disordered" evidence="2">
    <location>
        <begin position="98"/>
        <end position="124"/>
    </location>
</feature>
<dbReference type="AlphaFoldDB" id="A0ABC8JK20"/>
<comment type="caution">
    <text evidence="3">The sequence shown here is derived from an EMBL/GenBank/DDBJ whole genome shotgun (WGS) entry which is preliminary data.</text>
</comment>
<dbReference type="EMBL" id="CAKOAT010099822">
    <property type="protein sequence ID" value="CAH8323975.1"/>
    <property type="molecule type" value="Genomic_DNA"/>
</dbReference>
<sequence>MDEKELDQMRKIIKELTKELKAKAMARNVESYLKTKIKNVEEQIDQGRKENKMMEMSDLIFQLMNGERRIADLSQTEMNDLIPCIDESMECVQRRIDTLEQHPDDTKKTYEGGSSKSGGADDDA</sequence>
<keyword evidence="4" id="KW-1185">Reference proteome</keyword>
<keyword evidence="1" id="KW-0175">Coiled coil</keyword>
<dbReference type="Proteomes" id="UP001642260">
    <property type="component" value="Unassembled WGS sequence"/>
</dbReference>
<name>A0ABC8JK20_ERUVS</name>
<evidence type="ECO:0000313" key="4">
    <source>
        <dbReference type="Proteomes" id="UP001642260"/>
    </source>
</evidence>
<feature type="coiled-coil region" evidence="1">
    <location>
        <begin position="6"/>
        <end position="57"/>
    </location>
</feature>
<evidence type="ECO:0000313" key="3">
    <source>
        <dbReference type="EMBL" id="CAH8323975.1"/>
    </source>
</evidence>
<reference evidence="3 4" key="1">
    <citation type="submission" date="2022-03" db="EMBL/GenBank/DDBJ databases">
        <authorList>
            <person name="Macdonald S."/>
            <person name="Ahmed S."/>
            <person name="Newling K."/>
        </authorList>
    </citation>
    <scope>NUCLEOTIDE SEQUENCE [LARGE SCALE GENOMIC DNA]</scope>
</reference>
<organism evidence="3 4">
    <name type="scientific">Eruca vesicaria subsp. sativa</name>
    <name type="common">Garden rocket</name>
    <name type="synonym">Eruca sativa</name>
    <dbReference type="NCBI Taxonomy" id="29727"/>
    <lineage>
        <taxon>Eukaryota</taxon>
        <taxon>Viridiplantae</taxon>
        <taxon>Streptophyta</taxon>
        <taxon>Embryophyta</taxon>
        <taxon>Tracheophyta</taxon>
        <taxon>Spermatophyta</taxon>
        <taxon>Magnoliopsida</taxon>
        <taxon>eudicotyledons</taxon>
        <taxon>Gunneridae</taxon>
        <taxon>Pentapetalae</taxon>
        <taxon>rosids</taxon>
        <taxon>malvids</taxon>
        <taxon>Brassicales</taxon>
        <taxon>Brassicaceae</taxon>
        <taxon>Brassiceae</taxon>
        <taxon>Eruca</taxon>
    </lineage>
</organism>
<accession>A0ABC8JK20</accession>